<name>A0A8H3ZEB6_VENIN</name>
<dbReference type="Proteomes" id="UP000490939">
    <property type="component" value="Unassembled WGS sequence"/>
</dbReference>
<gene>
    <name evidence="2" type="ORF">EG327_006451</name>
</gene>
<comment type="caution">
    <text evidence="2">The sequence shown here is derived from an EMBL/GenBank/DDBJ whole genome shotgun (WGS) entry which is preliminary data.</text>
</comment>
<protein>
    <submittedName>
        <fullName evidence="2">Uncharacterized protein</fullName>
    </submittedName>
</protein>
<organism evidence="2 3">
    <name type="scientific">Venturia inaequalis</name>
    <name type="common">Apple scab fungus</name>
    <dbReference type="NCBI Taxonomy" id="5025"/>
    <lineage>
        <taxon>Eukaryota</taxon>
        <taxon>Fungi</taxon>
        <taxon>Dikarya</taxon>
        <taxon>Ascomycota</taxon>
        <taxon>Pezizomycotina</taxon>
        <taxon>Dothideomycetes</taxon>
        <taxon>Pleosporomycetidae</taxon>
        <taxon>Venturiales</taxon>
        <taxon>Venturiaceae</taxon>
        <taxon>Venturia</taxon>
    </lineage>
</organism>
<reference evidence="2 3" key="1">
    <citation type="submission" date="2019-07" db="EMBL/GenBank/DDBJ databases">
        <title>Venturia inaequalis Genome Resource.</title>
        <authorList>
            <person name="Lichtner F.J."/>
        </authorList>
    </citation>
    <scope>NUCLEOTIDE SEQUENCE [LARGE SCALE GENOMIC DNA]</scope>
    <source>
        <strain evidence="2 3">DMI_063113</strain>
    </source>
</reference>
<sequence>MSSETRRSSISSDWEEIDAISGADGLYDDMASILSLSSTVNDSEGSDDLASPTSAVLPNEEGTNPPKYDDDDTNSLASDGTITEDLLDIFIEPPMLLSNLESLQSTVSEILLSCEDQHSPGTHEAVSGVLKALHRLLGTITDLKEVVSGFVKIWKPNDTFSTAPRLDPLLYKWCTTCALKLYKLQADDQLAADTKDYSSCFNKFCDDLTVFLPILRAYEPYDLDDHQTSRLNFPSNKSEVLPSHHTYLHRRYRNTEPQPVVDGPIPALRRRLYALKDEIGKANSIISDSLVTKVFSADKEQQLREIQALQTPIFGALGTMLSNHGSNWIEQTIAGGMFYVEFTSLDGKDIQAIEHRILKFGNLLDVQRSSCSYSSGNAKTAEPGRWFTLDERRYDWTKGAKRIPNNGKADFSSAALEFESVKAMLLGLSSVLKIEAEKH</sequence>
<feature type="region of interest" description="Disordered" evidence="1">
    <location>
        <begin position="39"/>
        <end position="77"/>
    </location>
</feature>
<dbReference type="AlphaFoldDB" id="A0A8H3ZEB6"/>
<proteinExistence type="predicted"/>
<dbReference type="EMBL" id="WNWR01000038">
    <property type="protein sequence ID" value="KAE9993098.1"/>
    <property type="molecule type" value="Genomic_DNA"/>
</dbReference>
<evidence type="ECO:0000313" key="3">
    <source>
        <dbReference type="Proteomes" id="UP000490939"/>
    </source>
</evidence>
<accession>A0A8H3ZEB6</accession>
<keyword evidence="3" id="KW-1185">Reference proteome</keyword>
<evidence type="ECO:0000256" key="1">
    <source>
        <dbReference type="SAM" id="MobiDB-lite"/>
    </source>
</evidence>
<evidence type="ECO:0000313" key="2">
    <source>
        <dbReference type="EMBL" id="KAE9993098.1"/>
    </source>
</evidence>